<dbReference type="OMA" id="PMLFVSY"/>
<gene>
    <name evidence="3" type="ORF">ASPACDRAFT_75384</name>
</gene>
<keyword evidence="2" id="KW-0812">Transmembrane</keyword>
<keyword evidence="4" id="KW-1185">Reference proteome</keyword>
<protein>
    <submittedName>
        <fullName evidence="3">Uncharacterized protein</fullName>
    </submittedName>
</protein>
<organism evidence="3 4">
    <name type="scientific">Aspergillus aculeatus (strain ATCC 16872 / CBS 172.66 / WB 5094)</name>
    <dbReference type="NCBI Taxonomy" id="690307"/>
    <lineage>
        <taxon>Eukaryota</taxon>
        <taxon>Fungi</taxon>
        <taxon>Dikarya</taxon>
        <taxon>Ascomycota</taxon>
        <taxon>Pezizomycotina</taxon>
        <taxon>Eurotiomycetes</taxon>
        <taxon>Eurotiomycetidae</taxon>
        <taxon>Eurotiales</taxon>
        <taxon>Aspergillaceae</taxon>
        <taxon>Aspergillus</taxon>
        <taxon>Aspergillus subgen. Circumdati</taxon>
    </lineage>
</organism>
<evidence type="ECO:0000256" key="2">
    <source>
        <dbReference type="SAM" id="Phobius"/>
    </source>
</evidence>
<dbReference type="OrthoDB" id="2386090at2759"/>
<dbReference type="VEuPathDB" id="FungiDB:ASPACDRAFT_75384"/>
<dbReference type="EMBL" id="KV878971">
    <property type="protein sequence ID" value="OJK03886.1"/>
    <property type="molecule type" value="Genomic_DNA"/>
</dbReference>
<keyword evidence="2" id="KW-1133">Transmembrane helix</keyword>
<dbReference type="GeneID" id="30978258"/>
<keyword evidence="2" id="KW-0472">Membrane</keyword>
<evidence type="ECO:0000313" key="3">
    <source>
        <dbReference type="EMBL" id="OJK03886.1"/>
    </source>
</evidence>
<name>A0A1L9X5Y8_ASPA1</name>
<evidence type="ECO:0000313" key="4">
    <source>
        <dbReference type="Proteomes" id="UP000184546"/>
    </source>
</evidence>
<proteinExistence type="predicted"/>
<accession>A0A1L9X5Y8</accession>
<reference evidence="4" key="1">
    <citation type="journal article" date="2017" name="Genome Biol.">
        <title>Comparative genomics reveals high biological diversity and specific adaptations in the industrially and medically important fungal genus Aspergillus.</title>
        <authorList>
            <person name="de Vries R.P."/>
            <person name="Riley R."/>
            <person name="Wiebenga A."/>
            <person name="Aguilar-Osorio G."/>
            <person name="Amillis S."/>
            <person name="Uchima C.A."/>
            <person name="Anderluh G."/>
            <person name="Asadollahi M."/>
            <person name="Askin M."/>
            <person name="Barry K."/>
            <person name="Battaglia E."/>
            <person name="Bayram O."/>
            <person name="Benocci T."/>
            <person name="Braus-Stromeyer S.A."/>
            <person name="Caldana C."/>
            <person name="Canovas D."/>
            <person name="Cerqueira G.C."/>
            <person name="Chen F."/>
            <person name="Chen W."/>
            <person name="Choi C."/>
            <person name="Clum A."/>
            <person name="Dos Santos R.A."/>
            <person name="Damasio A.R."/>
            <person name="Diallinas G."/>
            <person name="Emri T."/>
            <person name="Fekete E."/>
            <person name="Flipphi M."/>
            <person name="Freyberg S."/>
            <person name="Gallo A."/>
            <person name="Gournas C."/>
            <person name="Habgood R."/>
            <person name="Hainaut M."/>
            <person name="Harispe M.L."/>
            <person name="Henrissat B."/>
            <person name="Hilden K.S."/>
            <person name="Hope R."/>
            <person name="Hossain A."/>
            <person name="Karabika E."/>
            <person name="Karaffa L."/>
            <person name="Karanyi Z."/>
            <person name="Krasevec N."/>
            <person name="Kuo A."/>
            <person name="Kusch H."/>
            <person name="LaButti K."/>
            <person name="Lagendijk E.L."/>
            <person name="Lapidus A."/>
            <person name="Levasseur A."/>
            <person name="Lindquist E."/>
            <person name="Lipzen A."/>
            <person name="Logrieco A.F."/>
            <person name="MacCabe A."/>
            <person name="Maekelae M.R."/>
            <person name="Malavazi I."/>
            <person name="Melin P."/>
            <person name="Meyer V."/>
            <person name="Mielnichuk N."/>
            <person name="Miskei M."/>
            <person name="Molnar A.P."/>
            <person name="Mule G."/>
            <person name="Ngan C.Y."/>
            <person name="Orejas M."/>
            <person name="Orosz E."/>
            <person name="Ouedraogo J.P."/>
            <person name="Overkamp K.M."/>
            <person name="Park H.-S."/>
            <person name="Perrone G."/>
            <person name="Piumi F."/>
            <person name="Punt P.J."/>
            <person name="Ram A.F."/>
            <person name="Ramon A."/>
            <person name="Rauscher S."/>
            <person name="Record E."/>
            <person name="Riano-Pachon D.M."/>
            <person name="Robert V."/>
            <person name="Roehrig J."/>
            <person name="Ruller R."/>
            <person name="Salamov A."/>
            <person name="Salih N.S."/>
            <person name="Samson R.A."/>
            <person name="Sandor E."/>
            <person name="Sanguinetti M."/>
            <person name="Schuetze T."/>
            <person name="Sepcic K."/>
            <person name="Shelest E."/>
            <person name="Sherlock G."/>
            <person name="Sophianopoulou V."/>
            <person name="Squina F.M."/>
            <person name="Sun H."/>
            <person name="Susca A."/>
            <person name="Todd R.B."/>
            <person name="Tsang A."/>
            <person name="Unkles S.E."/>
            <person name="van de Wiele N."/>
            <person name="van Rossen-Uffink D."/>
            <person name="Oliveira J.V."/>
            <person name="Vesth T.C."/>
            <person name="Visser J."/>
            <person name="Yu J.-H."/>
            <person name="Zhou M."/>
            <person name="Andersen M.R."/>
            <person name="Archer D.B."/>
            <person name="Baker S.E."/>
            <person name="Benoit I."/>
            <person name="Brakhage A.A."/>
            <person name="Braus G.H."/>
            <person name="Fischer R."/>
            <person name="Frisvad J.C."/>
            <person name="Goldman G.H."/>
            <person name="Houbraken J."/>
            <person name="Oakley B."/>
            <person name="Pocsi I."/>
            <person name="Scazzocchio C."/>
            <person name="Seiboth B."/>
            <person name="vanKuyk P.A."/>
            <person name="Wortman J."/>
            <person name="Dyer P.S."/>
            <person name="Grigoriev I.V."/>
        </authorList>
    </citation>
    <scope>NUCLEOTIDE SEQUENCE [LARGE SCALE GENOMIC DNA]</scope>
    <source>
        <strain evidence="4">ATCC 16872 / CBS 172.66 / WB 5094</strain>
    </source>
</reference>
<feature type="transmembrane region" description="Helical" evidence="2">
    <location>
        <begin position="134"/>
        <end position="156"/>
    </location>
</feature>
<dbReference type="Proteomes" id="UP000184546">
    <property type="component" value="Unassembled WGS sequence"/>
</dbReference>
<evidence type="ECO:0000256" key="1">
    <source>
        <dbReference type="SAM" id="MobiDB-lite"/>
    </source>
</evidence>
<dbReference type="RefSeq" id="XP_020060225.1">
    <property type="nucleotide sequence ID" value="XM_020204444.1"/>
</dbReference>
<feature type="region of interest" description="Disordered" evidence="1">
    <location>
        <begin position="34"/>
        <end position="55"/>
    </location>
</feature>
<feature type="transmembrane region" description="Helical" evidence="2">
    <location>
        <begin position="92"/>
        <end position="114"/>
    </location>
</feature>
<dbReference type="AlphaFoldDB" id="A0A1L9X5Y8"/>
<sequence length="264" mass="29999">MRPIILLHPQLRAALPRNVRRSLNSKLFARLKTTENAARSPKNDPFIKRPAHPESMFYNKEPDPASYAYGKLFARKGPPEVILIYNGGVHKAMFLAALKITGILLYGVTIAFILPEFMSGEYPDWYAPAALTLGAIPMLFMAYNGATFVCYIHLFLPMSARQSRQAAEDYARNLPPTARLFITTMGFSTRPIKREVHLKNLVPEVTLRRPVSFKDVGPESKKGYWTRGLTEFWAAPKSHRGKQSTAFYPHLWPAVREQIERRAP</sequence>